<comment type="caution">
    <text evidence="1">The sequence shown here is derived from an EMBL/GenBank/DDBJ whole genome shotgun (WGS) entry which is preliminary data.</text>
</comment>
<dbReference type="AlphaFoldDB" id="A0AAV4UEW3"/>
<accession>A0AAV4UEW3</accession>
<evidence type="ECO:0000313" key="2">
    <source>
        <dbReference type="Proteomes" id="UP001054837"/>
    </source>
</evidence>
<sequence length="100" mass="11269">MDNPLYLDVDILFLFNSILEQKQEQSVLTNFLIPRLNRGTSVQLILPMSGAAPFKITLTILKSRHGNFQFTLPIPLLNKGTPPHYPLSMPIVDIDHSLSL</sequence>
<reference evidence="1 2" key="1">
    <citation type="submission" date="2021-06" db="EMBL/GenBank/DDBJ databases">
        <title>Caerostris darwini draft genome.</title>
        <authorList>
            <person name="Kono N."/>
            <person name="Arakawa K."/>
        </authorList>
    </citation>
    <scope>NUCLEOTIDE SEQUENCE [LARGE SCALE GENOMIC DNA]</scope>
</reference>
<evidence type="ECO:0000313" key="1">
    <source>
        <dbReference type="EMBL" id="GIY56324.1"/>
    </source>
</evidence>
<keyword evidence="2" id="KW-1185">Reference proteome</keyword>
<proteinExistence type="predicted"/>
<name>A0AAV4UEW3_9ARAC</name>
<gene>
    <name evidence="1" type="ORF">CDAR_613011</name>
</gene>
<protein>
    <submittedName>
        <fullName evidence="1">Uncharacterized protein</fullName>
    </submittedName>
</protein>
<dbReference type="EMBL" id="BPLQ01011189">
    <property type="protein sequence ID" value="GIY56324.1"/>
    <property type="molecule type" value="Genomic_DNA"/>
</dbReference>
<dbReference type="Proteomes" id="UP001054837">
    <property type="component" value="Unassembled WGS sequence"/>
</dbReference>
<organism evidence="1 2">
    <name type="scientific">Caerostris darwini</name>
    <dbReference type="NCBI Taxonomy" id="1538125"/>
    <lineage>
        <taxon>Eukaryota</taxon>
        <taxon>Metazoa</taxon>
        <taxon>Ecdysozoa</taxon>
        <taxon>Arthropoda</taxon>
        <taxon>Chelicerata</taxon>
        <taxon>Arachnida</taxon>
        <taxon>Araneae</taxon>
        <taxon>Araneomorphae</taxon>
        <taxon>Entelegynae</taxon>
        <taxon>Araneoidea</taxon>
        <taxon>Araneidae</taxon>
        <taxon>Caerostris</taxon>
    </lineage>
</organism>